<dbReference type="InterPro" id="IPR013087">
    <property type="entry name" value="Znf_C2H2_type"/>
</dbReference>
<feature type="compositionally biased region" description="Basic and acidic residues" evidence="9">
    <location>
        <begin position="932"/>
        <end position="943"/>
    </location>
</feature>
<evidence type="ECO:0000313" key="13">
    <source>
        <dbReference type="EMBL" id="CAG6625261.1"/>
    </source>
</evidence>
<feature type="region of interest" description="Disordered" evidence="9">
    <location>
        <begin position="423"/>
        <end position="531"/>
    </location>
</feature>
<feature type="region of interest" description="Disordered" evidence="9">
    <location>
        <begin position="196"/>
        <end position="275"/>
    </location>
</feature>
<feature type="compositionally biased region" description="Basic and acidic residues" evidence="9">
    <location>
        <begin position="802"/>
        <end position="836"/>
    </location>
</feature>
<evidence type="ECO:0000256" key="3">
    <source>
        <dbReference type="ARBA" id="ARBA00022737"/>
    </source>
</evidence>
<feature type="compositionally biased region" description="Pro residues" evidence="9">
    <location>
        <begin position="1816"/>
        <end position="1828"/>
    </location>
</feature>
<dbReference type="EMBL" id="HBUF01405239">
    <property type="protein sequence ID" value="CAG6737885.1"/>
    <property type="molecule type" value="Transcribed_RNA"/>
</dbReference>
<evidence type="ECO:0000256" key="1">
    <source>
        <dbReference type="ARBA" id="ARBA00004123"/>
    </source>
</evidence>
<feature type="domain" description="G-patch" evidence="11">
    <location>
        <begin position="1831"/>
        <end position="1877"/>
    </location>
</feature>
<feature type="compositionally biased region" description="Basic and acidic residues" evidence="9">
    <location>
        <begin position="978"/>
        <end position="988"/>
    </location>
</feature>
<feature type="compositionally biased region" description="Polar residues" evidence="9">
    <location>
        <begin position="702"/>
        <end position="730"/>
    </location>
</feature>
<keyword evidence="7" id="KW-0539">Nucleus</keyword>
<evidence type="ECO:0000259" key="11">
    <source>
        <dbReference type="PROSITE" id="PS50174"/>
    </source>
</evidence>
<dbReference type="PROSITE" id="PS50199">
    <property type="entry name" value="ZF_RANBP2_2"/>
    <property type="match status" value="1"/>
</dbReference>
<dbReference type="GO" id="GO:0000398">
    <property type="term" value="P:mRNA splicing, via spliceosome"/>
    <property type="evidence" value="ECO:0007669"/>
    <property type="project" value="TreeGrafter"/>
</dbReference>
<evidence type="ECO:0000256" key="6">
    <source>
        <dbReference type="ARBA" id="ARBA00022884"/>
    </source>
</evidence>
<organism evidence="13">
    <name type="scientific">Cacopsylla melanoneura</name>
    <dbReference type="NCBI Taxonomy" id="428564"/>
    <lineage>
        <taxon>Eukaryota</taxon>
        <taxon>Metazoa</taxon>
        <taxon>Ecdysozoa</taxon>
        <taxon>Arthropoda</taxon>
        <taxon>Hexapoda</taxon>
        <taxon>Insecta</taxon>
        <taxon>Pterygota</taxon>
        <taxon>Neoptera</taxon>
        <taxon>Paraneoptera</taxon>
        <taxon>Hemiptera</taxon>
        <taxon>Sternorrhyncha</taxon>
        <taxon>Psylloidea</taxon>
        <taxon>Psyllidae</taxon>
        <taxon>Psyllinae</taxon>
        <taxon>Cacopsylla</taxon>
    </lineage>
</organism>
<feature type="compositionally biased region" description="Basic and acidic residues" evidence="9">
    <location>
        <begin position="593"/>
        <end position="603"/>
    </location>
</feature>
<feature type="domain" description="C2H2-type" evidence="10">
    <location>
        <begin position="1705"/>
        <end position="1735"/>
    </location>
</feature>
<dbReference type="InterPro" id="IPR000467">
    <property type="entry name" value="G_patch_dom"/>
</dbReference>
<feature type="compositionally biased region" description="Basic and acidic residues" evidence="9">
    <location>
        <begin position="652"/>
        <end position="685"/>
    </location>
</feature>
<dbReference type="PANTHER" id="PTHR13948:SF3">
    <property type="entry name" value="FI21118P1"/>
    <property type="match status" value="1"/>
</dbReference>
<feature type="compositionally biased region" description="Basic and acidic residues" evidence="9">
    <location>
        <begin position="1748"/>
        <end position="1764"/>
    </location>
</feature>
<feature type="compositionally biased region" description="Basic and acidic residues" evidence="9">
    <location>
        <begin position="850"/>
        <end position="859"/>
    </location>
</feature>
<feature type="compositionally biased region" description="Basic residues" evidence="9">
    <location>
        <begin position="256"/>
        <end position="269"/>
    </location>
</feature>
<feature type="domain" description="RanBP2-type" evidence="12">
    <location>
        <begin position="1297"/>
        <end position="1326"/>
    </location>
</feature>
<sequence length="1905" mass="215176">MSNQWNNATPKIWEIPPNTYGAGSSTSSQPYSSAPPGYYNAPPPTQQPLYNQQYAVAGTAQDYQQASQMMPGYSYNPATQLAPSNVLPQADASMVLNAVNTLNQSLGGLDIDPELLNALSRQIQNERESDQKPPHRAEIYSPTLNSPSPSPYHSPERRIEVDGKKLVTSKPFYEQFNHYEDDLANDDMTSRVDQFLSATTSRRSRSPRDRTWAGSNSPPSPGRRDMNSRSPLSHRPRLDDKRGMTHRSRHEDSATRRGRSRSPLRRTRSRSREIEVDRSLGEKVTVLLEMSKSENRKFVSSQQPSSVLMVVNLIRYISDKDLWGAIHKYARDYGTKPPFYIEKASFTLSKTIPMTFLALIAFPTVSAAEMCMKHTNCELEIAGRVKKHFKMMYYSENTILFDALNSKFTGIWRSVLKQRLRLRRGEGDDDRDSKSPRESRSRDRSKSKDRARLMESECVRSDNKRKSIEKRKSPDCKPDKSESNSSKLSNRAQTGKLRENQKSVKDETPDSDSEESCKSPTKTKAQPNVNIIKTNVFIGKMKSYLVNQNKNKPEKIEINITSSSIGGQSSSAKKDLDPKQPAKSSNKSIPPKAENKKDVEKVTPKVSQTAPKDVPPPPLPPLPPREKNRNETGTPSTNTAEISNSKLSTDSKTTKDYEKQKQPTKKVEENKVFKENETVSKEISKGKSATANIKVEPKKENNTSNNPQKSSAKTSTAVCSSNTTKQSPSDKSSESNETKSLKRKDDVQSDNLKKSVDKTPTTKKAQIVKEKSSDDGKLKPEKDCSNASLSSIPIPDLIVKTEPTHVDEKKKEPTKNVADIKEPKENKTPPKEEKVAPKLGKVSATNTPKTEVKNEKSESKTSSVKILEKVDQTETSQKAPVKTNTDVVKPNSKSTDINTSIPKASGTAQKSKENENDPQNRSKRKISPPRSENVRSVKPKTNDQDGAINDLVTPPQQKEDSISDQEREEEEAELFGARLDKYSNREIGKQSYKALHKDRGFKRGRGFDRRDDSSYNQGRAQSREDRFSRDNRGRGGYNDRRPNRDYQDKRRRGDDDIDGNEDGYWNTTRESKQQPAPVNPWIQNETPNDKNTSLSLNELKDPEFLLRVLLQTSIMIQNNQLTMDNPLDSLTPTDKELILQTLNEIEATSQVVIYATVNNRSTFNAAEQRVLTEALSNIHMFKAALIPPGNKNQEEMKKDVRPLVCHKKEEADVYVSMSNIHTWISKDFIVKILRNLNLNFECVEIYPCLKNDSTTSGHIKFKDFETASELLRKTNRTLYVGKDPSGIQLSISDVAKRSPKWVCNSCSMRNSSETVICMKCQKLKEKLADIQVTTEVTNKLVLINFKKETTVDEMQKILMKIAPFLTATVVAHIDSTNDQVVHFIIELVNPQACSMMKKAIRDHMEEFSRFQAGPRVAISFVIPQLPPATSTNNKYTFADVPRLAHYSASLYATNEEERMKYFNHYTTLYTQELVLGNPINVVLPEDTVQTVTGPPTGSDDRLWPPPHVNGFTYDQNSGYYYDHSTGLYYEPSSQYFYNMDTRKFLLYDTGRSTYVLVQNNSEISSAPVKSVAKPPSTITNPTTRLPQESQDDQNMEKTGNASCPPTKESRIHAKKVMKDLEKWSKSVNKQDKKKAAPNVFDQYANSGEKASPADVGFDIMRRTETVKSSTSASVSSVPSISSLIMEHTVCEDEEEEYAFIDLKNFTCNLCHRVFNSADVLNKHSKLSDLHRNNLKKWYISKNLDPDNEENRKQQYRDRAAERRNKTTGKQRTRHEGRGSSPVETWLCGTPGCMVYKRSGFDLCYDCEKDADSRSRLPPPGPKYTPTPPVSDLSVGSQLLRKMGWEQGSGLGKMRQGTRQPIQVEKQSGYQGLGAQKQELREEGESYMAFLKRSTQKRYEQLSNDY</sequence>
<feature type="compositionally biased region" description="Basic and acidic residues" evidence="9">
    <location>
        <begin position="124"/>
        <end position="138"/>
    </location>
</feature>
<dbReference type="SMART" id="SM00443">
    <property type="entry name" value="G_patch"/>
    <property type="match status" value="1"/>
</dbReference>
<feature type="compositionally biased region" description="Basic and acidic residues" evidence="9">
    <location>
        <begin position="496"/>
        <end position="508"/>
    </location>
</feature>
<dbReference type="EMBL" id="HBUF01059357">
    <property type="protein sequence ID" value="CAG6625259.1"/>
    <property type="molecule type" value="Transcribed_RNA"/>
</dbReference>
<dbReference type="PROSITE" id="PS50157">
    <property type="entry name" value="ZINC_FINGER_C2H2_2"/>
    <property type="match status" value="1"/>
</dbReference>
<feature type="region of interest" description="Disordered" evidence="9">
    <location>
        <begin position="1"/>
        <end position="44"/>
    </location>
</feature>
<dbReference type="InterPro" id="IPR001876">
    <property type="entry name" value="Znf_RanBP2"/>
</dbReference>
<feature type="compositionally biased region" description="Basic and acidic residues" evidence="9">
    <location>
        <begin position="910"/>
        <end position="920"/>
    </location>
</feature>
<feature type="region of interest" description="Disordered" evidence="9">
    <location>
        <begin position="124"/>
        <end position="163"/>
    </location>
</feature>
<feature type="compositionally biased region" description="Basic and acidic residues" evidence="9">
    <location>
        <begin position="423"/>
        <end position="482"/>
    </location>
</feature>
<evidence type="ECO:0000256" key="8">
    <source>
        <dbReference type="PROSITE-ProRule" id="PRU00322"/>
    </source>
</evidence>
<dbReference type="CDD" id="cd16162">
    <property type="entry name" value="OCRE_RBM5_like"/>
    <property type="match status" value="1"/>
</dbReference>
<feature type="compositionally biased region" description="Pro residues" evidence="9">
    <location>
        <begin position="613"/>
        <end position="623"/>
    </location>
</feature>
<feature type="compositionally biased region" description="Polar residues" evidence="9">
    <location>
        <begin position="518"/>
        <end position="531"/>
    </location>
</feature>
<dbReference type="PROSITE" id="PS50174">
    <property type="entry name" value="G_PATCH"/>
    <property type="match status" value="1"/>
</dbReference>
<keyword evidence="5" id="KW-0862">Zinc</keyword>
<dbReference type="Pfam" id="PF17780">
    <property type="entry name" value="OCRE"/>
    <property type="match status" value="1"/>
</dbReference>
<evidence type="ECO:0000256" key="7">
    <source>
        <dbReference type="ARBA" id="ARBA00023242"/>
    </source>
</evidence>
<keyword evidence="2" id="KW-0479">Metal-binding</keyword>
<dbReference type="Pfam" id="PF01585">
    <property type="entry name" value="G-patch"/>
    <property type="match status" value="1"/>
</dbReference>
<feature type="compositionally biased region" description="Polar residues" evidence="9">
    <location>
        <begin position="1576"/>
        <end position="1588"/>
    </location>
</feature>
<evidence type="ECO:0000259" key="10">
    <source>
        <dbReference type="PROSITE" id="PS50157"/>
    </source>
</evidence>
<keyword evidence="6" id="KW-0694">RNA-binding</keyword>
<dbReference type="InterPro" id="IPR041591">
    <property type="entry name" value="OCRE"/>
</dbReference>
<evidence type="ECO:0000256" key="9">
    <source>
        <dbReference type="SAM" id="MobiDB-lite"/>
    </source>
</evidence>
<evidence type="ECO:0000259" key="12">
    <source>
        <dbReference type="PROSITE" id="PS50199"/>
    </source>
</evidence>
<dbReference type="PANTHER" id="PTHR13948">
    <property type="entry name" value="RNA-BINDING PROTEIN"/>
    <property type="match status" value="1"/>
</dbReference>
<dbReference type="EMBL" id="HBUF01059358">
    <property type="protein sequence ID" value="CAG6625260.1"/>
    <property type="molecule type" value="Transcribed_RNA"/>
</dbReference>
<protein>
    <submittedName>
        <fullName evidence="13">RNA-binding protein 10</fullName>
    </submittedName>
</protein>
<reference evidence="13" key="1">
    <citation type="submission" date="2021-05" db="EMBL/GenBank/DDBJ databases">
        <authorList>
            <person name="Alioto T."/>
            <person name="Alioto T."/>
            <person name="Gomez Garrido J."/>
        </authorList>
    </citation>
    <scope>NUCLEOTIDE SEQUENCE</scope>
</reference>
<dbReference type="GO" id="GO:0003723">
    <property type="term" value="F:RNA binding"/>
    <property type="evidence" value="ECO:0007669"/>
    <property type="project" value="UniProtKB-KW"/>
</dbReference>
<feature type="region of interest" description="Disordered" evidence="9">
    <location>
        <begin position="1567"/>
        <end position="1610"/>
    </location>
</feature>
<feature type="region of interest" description="Disordered" evidence="9">
    <location>
        <begin position="1811"/>
        <end position="1831"/>
    </location>
</feature>
<feature type="compositionally biased region" description="Basic and acidic residues" evidence="9">
    <location>
        <begin position="731"/>
        <end position="757"/>
    </location>
</feature>
<feature type="compositionally biased region" description="Polar residues" evidence="9">
    <location>
        <begin position="483"/>
        <end position="493"/>
    </location>
</feature>
<feature type="region of interest" description="Disordered" evidence="9">
    <location>
        <begin position="549"/>
        <end position="1095"/>
    </location>
</feature>
<keyword evidence="4 8" id="KW-0863">Zinc-finger</keyword>
<feature type="compositionally biased region" description="Basic and acidic residues" evidence="9">
    <location>
        <begin position="236"/>
        <end position="255"/>
    </location>
</feature>
<feature type="compositionally biased region" description="Basic and acidic residues" evidence="9">
    <location>
        <begin position="767"/>
        <end position="784"/>
    </location>
</feature>
<feature type="compositionally biased region" description="Low complexity" evidence="9">
    <location>
        <begin position="24"/>
        <end position="36"/>
    </location>
</feature>
<dbReference type="EMBL" id="HBUF01059360">
    <property type="protein sequence ID" value="CAG6625262.1"/>
    <property type="molecule type" value="Transcribed_RNA"/>
</dbReference>
<dbReference type="PROSITE" id="PS01358">
    <property type="entry name" value="ZF_RANBP2_1"/>
    <property type="match status" value="1"/>
</dbReference>
<dbReference type="GO" id="GO:0008270">
    <property type="term" value="F:zinc ion binding"/>
    <property type="evidence" value="ECO:0007669"/>
    <property type="project" value="UniProtKB-KW"/>
</dbReference>
<feature type="compositionally biased region" description="Basic and acidic residues" evidence="9">
    <location>
        <begin position="154"/>
        <end position="163"/>
    </location>
</feature>
<evidence type="ECO:0000256" key="4">
    <source>
        <dbReference type="ARBA" id="ARBA00022771"/>
    </source>
</evidence>
<comment type="subcellular location">
    <subcellularLocation>
        <location evidence="1">Nucleus</location>
    </subcellularLocation>
</comment>
<feature type="region of interest" description="Disordered" evidence="9">
    <location>
        <begin position="1745"/>
        <end position="1781"/>
    </location>
</feature>
<evidence type="ECO:0000256" key="2">
    <source>
        <dbReference type="ARBA" id="ARBA00022723"/>
    </source>
</evidence>
<evidence type="ECO:0000256" key="5">
    <source>
        <dbReference type="ARBA" id="ARBA00022833"/>
    </source>
</evidence>
<dbReference type="EMBL" id="HBUF01059359">
    <property type="protein sequence ID" value="CAG6625261.1"/>
    <property type="molecule type" value="Transcribed_RNA"/>
</dbReference>
<feature type="compositionally biased region" description="Basic residues" evidence="9">
    <location>
        <begin position="1765"/>
        <end position="1774"/>
    </location>
</feature>
<keyword evidence="3" id="KW-0677">Repeat</keyword>
<feature type="compositionally biased region" description="Polar residues" evidence="9">
    <location>
        <begin position="1065"/>
        <end position="1095"/>
    </location>
</feature>
<accession>A0A8D8Q510</accession>
<feature type="compositionally biased region" description="Basic residues" evidence="9">
    <location>
        <begin position="994"/>
        <end position="1004"/>
    </location>
</feature>
<proteinExistence type="predicted"/>
<name>A0A8D8Q510_9HEMI</name>
<feature type="compositionally biased region" description="Basic and acidic residues" evidence="9">
    <location>
        <begin position="1021"/>
        <end position="1054"/>
    </location>
</feature>
<feature type="compositionally biased region" description="Low complexity" evidence="9">
    <location>
        <begin position="562"/>
        <end position="571"/>
    </location>
</feature>
<dbReference type="GO" id="GO:0005634">
    <property type="term" value="C:nucleus"/>
    <property type="evidence" value="ECO:0007669"/>
    <property type="project" value="UniProtKB-SubCell"/>
</dbReference>
<feature type="compositionally biased region" description="Polar residues" evidence="9">
    <location>
        <begin position="631"/>
        <end position="651"/>
    </location>
</feature>
<feature type="compositionally biased region" description="Polar residues" evidence="9">
    <location>
        <begin position="873"/>
        <end position="909"/>
    </location>
</feature>